<dbReference type="SUPFAM" id="SSF55326">
    <property type="entry name" value="PurM N-terminal domain-like"/>
    <property type="match status" value="1"/>
</dbReference>
<evidence type="ECO:0000313" key="5">
    <source>
        <dbReference type="Proteomes" id="UP000253805"/>
    </source>
</evidence>
<evidence type="ECO:0000259" key="3">
    <source>
        <dbReference type="Pfam" id="PF02769"/>
    </source>
</evidence>
<sequence length="341" mass="35700">MADEKVMLGHGSGGSMMKRIIDEVFFEAYGTDELLRGDDAAVLPALAPGERLAYSTDSFVVTPHFFPGGDIGRLAVCGTVNDVATSGARPLYLSCAFILEEGFPMDDLRRICASMAEAAREAGVRFVTGDTKVVNRGHGDGIYINTSGVGALAEGVNLGGAQIRPGDVVLVSGTLGDHGITIMSCREGLNFSANIESDAAPLNHLIADVLAAAPNTRCFRDPTRGGIASTLNELAEQSGTDITVDEDAIPVKDAVLGACEMLGYDVMQVANEGKMICVVAADESEAALAAMRKSPYGADAAIIGRVTEADPARGPKVFLRTAFGSTRILDMLVGEQLPRIC</sequence>
<dbReference type="InterPro" id="IPR010918">
    <property type="entry name" value="PurM-like_C_dom"/>
</dbReference>
<dbReference type="AlphaFoldDB" id="A0A369P4W4"/>
<evidence type="ECO:0000259" key="2">
    <source>
        <dbReference type="Pfam" id="PF00586"/>
    </source>
</evidence>
<comment type="caution">
    <text evidence="4">The sequence shown here is derived from an EMBL/GenBank/DDBJ whole genome shotgun (WGS) entry which is preliminary data.</text>
</comment>
<dbReference type="EMBL" id="PPUT01000001">
    <property type="protein sequence ID" value="RDC47062.1"/>
    <property type="molecule type" value="Genomic_DNA"/>
</dbReference>
<feature type="domain" description="PurM-like N-terminal" evidence="2">
    <location>
        <begin position="37"/>
        <end position="151"/>
    </location>
</feature>
<dbReference type="Pfam" id="PF02769">
    <property type="entry name" value="AIRS_C"/>
    <property type="match status" value="1"/>
</dbReference>
<dbReference type="GO" id="GO:0051604">
    <property type="term" value="P:protein maturation"/>
    <property type="evidence" value="ECO:0007669"/>
    <property type="project" value="TreeGrafter"/>
</dbReference>
<accession>A0A369P4W4</accession>
<feature type="domain" description="PurM-like C-terminal" evidence="3">
    <location>
        <begin position="164"/>
        <end position="310"/>
    </location>
</feature>
<dbReference type="PANTHER" id="PTHR30303">
    <property type="entry name" value="HYDROGENASE ISOENZYMES FORMATION PROTEIN HYPE"/>
    <property type="match status" value="1"/>
</dbReference>
<proteinExistence type="inferred from homology"/>
<dbReference type="SUPFAM" id="SSF56042">
    <property type="entry name" value="PurM C-terminal domain-like"/>
    <property type="match status" value="1"/>
</dbReference>
<dbReference type="InterPro" id="IPR016188">
    <property type="entry name" value="PurM-like_N"/>
</dbReference>
<reference evidence="4 5" key="1">
    <citation type="journal article" date="2018" name="Elife">
        <title>Discovery and characterization of a prevalent human gut bacterial enzyme sufficient for the inactivation of a family of plant toxins.</title>
        <authorList>
            <person name="Koppel N."/>
            <person name="Bisanz J.E."/>
            <person name="Pandelia M.E."/>
            <person name="Turnbaugh P.J."/>
            <person name="Balskus E.P."/>
        </authorList>
    </citation>
    <scope>NUCLEOTIDE SEQUENCE [LARGE SCALE GENOMIC DNA]</scope>
    <source>
        <strain evidence="4 5">OB21 GAM 11</strain>
    </source>
</reference>
<dbReference type="PANTHER" id="PTHR30303:SF0">
    <property type="entry name" value="CARBAMOYL DEHYDRATASE HYPE"/>
    <property type="match status" value="1"/>
</dbReference>
<evidence type="ECO:0000256" key="1">
    <source>
        <dbReference type="ARBA" id="ARBA00006243"/>
    </source>
</evidence>
<dbReference type="Gene3D" id="3.30.1330.10">
    <property type="entry name" value="PurM-like, N-terminal domain"/>
    <property type="match status" value="1"/>
</dbReference>
<dbReference type="NCBIfam" id="TIGR02124">
    <property type="entry name" value="hypE"/>
    <property type="match status" value="1"/>
</dbReference>
<comment type="similarity">
    <text evidence="1">Belongs to the HypE family.</text>
</comment>
<gene>
    <name evidence="4" type="primary">hypE</name>
    <name evidence="4" type="ORF">C1850_01050</name>
</gene>
<dbReference type="PIRSF" id="PIRSF005644">
    <property type="entry name" value="Hdrgns_mtr_HypE"/>
    <property type="match status" value="1"/>
</dbReference>
<evidence type="ECO:0000313" key="4">
    <source>
        <dbReference type="EMBL" id="RDC47062.1"/>
    </source>
</evidence>
<dbReference type="CDD" id="cd02197">
    <property type="entry name" value="HypE"/>
    <property type="match status" value="1"/>
</dbReference>
<dbReference type="InterPro" id="IPR036921">
    <property type="entry name" value="PurM-like_N_sf"/>
</dbReference>
<dbReference type="Pfam" id="PF00586">
    <property type="entry name" value="AIRS"/>
    <property type="match status" value="1"/>
</dbReference>
<protein>
    <submittedName>
        <fullName evidence="4">Hydrogenase expression/formation protein HypE</fullName>
    </submittedName>
</protein>
<organism evidence="4 5">
    <name type="scientific">Adlercreutzia equolifaciens subsp. celatus</name>
    <dbReference type="NCBI Taxonomy" id="394340"/>
    <lineage>
        <taxon>Bacteria</taxon>
        <taxon>Bacillati</taxon>
        <taxon>Actinomycetota</taxon>
        <taxon>Coriobacteriia</taxon>
        <taxon>Eggerthellales</taxon>
        <taxon>Eggerthellaceae</taxon>
        <taxon>Adlercreutzia</taxon>
    </lineage>
</organism>
<dbReference type="Proteomes" id="UP000253805">
    <property type="component" value="Unassembled WGS sequence"/>
</dbReference>
<dbReference type="Gene3D" id="3.90.650.10">
    <property type="entry name" value="PurM-like C-terminal domain"/>
    <property type="match status" value="1"/>
</dbReference>
<dbReference type="InterPro" id="IPR011854">
    <property type="entry name" value="HypE"/>
</dbReference>
<dbReference type="InterPro" id="IPR036676">
    <property type="entry name" value="PurM-like_C_sf"/>
</dbReference>
<name>A0A369P4W4_9ACTN</name>
<dbReference type="RefSeq" id="WP_114548264.1">
    <property type="nucleotide sequence ID" value="NZ_PPUT01000001.1"/>
</dbReference>